<evidence type="ECO:0000313" key="4">
    <source>
        <dbReference type="Proteomes" id="UP000436468"/>
    </source>
</evidence>
<dbReference type="Proteomes" id="UP000436468">
    <property type="component" value="Unassembled WGS sequence"/>
</dbReference>
<reference evidence="3 4" key="1">
    <citation type="submission" date="2019-12" db="EMBL/GenBank/DDBJ databases">
        <title>Draft genome sequences Bradyrhizobium cajani AMBPC1010, Bradyrhizobium pachyrhizi AMBPC1040 and Bradyrhizobium yuanmingense ALSPC3051, three plant growth promoting strains isolated from nodules of Cajanus cajan L. in Dominican Republic.</title>
        <authorList>
            <person name="Flores-Felix J.D."/>
            <person name="Araujo J."/>
            <person name="Diaz-Alcantara C."/>
            <person name="Gonzalez-Andres F."/>
            <person name="Velazquez E."/>
        </authorList>
    </citation>
    <scope>NUCLEOTIDE SEQUENCE [LARGE SCALE GENOMIC DNA]</scope>
    <source>
        <strain evidence="3 4">1040</strain>
    </source>
</reference>
<dbReference type="Pfam" id="PF01609">
    <property type="entry name" value="DDE_Tnp_1"/>
    <property type="match status" value="1"/>
</dbReference>
<dbReference type="RefSeq" id="WP_157340764.1">
    <property type="nucleotide sequence ID" value="NZ_WQNF01000001.1"/>
</dbReference>
<evidence type="ECO:0000259" key="2">
    <source>
        <dbReference type="Pfam" id="PF13340"/>
    </source>
</evidence>
<dbReference type="Pfam" id="PF13340">
    <property type="entry name" value="DUF4096"/>
    <property type="match status" value="1"/>
</dbReference>
<keyword evidence="4" id="KW-1185">Reference proteome</keyword>
<proteinExistence type="predicted"/>
<dbReference type="PANTHER" id="PTHR30007">
    <property type="entry name" value="PHP DOMAIN PROTEIN"/>
    <property type="match status" value="1"/>
</dbReference>
<dbReference type="GO" id="GO:0006313">
    <property type="term" value="P:DNA transposition"/>
    <property type="evidence" value="ECO:0007669"/>
    <property type="project" value="InterPro"/>
</dbReference>
<accession>A0A844SND1</accession>
<dbReference type="AlphaFoldDB" id="A0A844SND1"/>
<dbReference type="NCBIfam" id="NF033580">
    <property type="entry name" value="transpos_IS5_3"/>
    <property type="match status" value="1"/>
</dbReference>
<dbReference type="PANTHER" id="PTHR30007:SF0">
    <property type="entry name" value="TRANSPOSASE"/>
    <property type="match status" value="1"/>
</dbReference>
<gene>
    <name evidence="3" type="ORF">GPL21_02310</name>
</gene>
<dbReference type="GO" id="GO:0004803">
    <property type="term" value="F:transposase activity"/>
    <property type="evidence" value="ECO:0007669"/>
    <property type="project" value="InterPro"/>
</dbReference>
<feature type="domain" description="Transposase IS4-like" evidence="1">
    <location>
        <begin position="111"/>
        <end position="263"/>
    </location>
</feature>
<protein>
    <submittedName>
        <fullName evidence="3">IS5 family transposase</fullName>
    </submittedName>
</protein>
<name>A0A844SND1_9BRAD</name>
<dbReference type="InterPro" id="IPR025161">
    <property type="entry name" value="IS402-like_dom"/>
</dbReference>
<evidence type="ECO:0000259" key="1">
    <source>
        <dbReference type="Pfam" id="PF01609"/>
    </source>
</evidence>
<comment type="caution">
    <text evidence="3">The sequence shown here is derived from an EMBL/GenBank/DDBJ whole genome shotgun (WGS) entry which is preliminary data.</text>
</comment>
<sequence>MTWTEITRCQHDRRELRYASDCTDAEWALIELLMPRPSKVGRPRKTRMRSVWDAIQYIATTGCQWALLPKDFPPFTTVQYYFYRLRDSGVLDLINEALVEIARGLAGREPQPTAAIIDSQSVKATESGGPRGFDAGKKIKGRKRHIFTDTQGNLLSAIVHPANVQDRDGAPAVVTLACASYPTIARLFADGGYTGQKLENALRKIDGPTIEIVKRPDDAKAFVIVARRWVVERTLAWLNRCRRLAKDWEASVNSAEAWLLIASTRQLVRRIARSANSSHEL</sequence>
<dbReference type="EMBL" id="WQNF01000001">
    <property type="protein sequence ID" value="MVT63950.1"/>
    <property type="molecule type" value="Genomic_DNA"/>
</dbReference>
<organism evidence="3 4">
    <name type="scientific">Bradyrhizobium pachyrhizi</name>
    <dbReference type="NCBI Taxonomy" id="280333"/>
    <lineage>
        <taxon>Bacteria</taxon>
        <taxon>Pseudomonadati</taxon>
        <taxon>Pseudomonadota</taxon>
        <taxon>Alphaproteobacteria</taxon>
        <taxon>Hyphomicrobiales</taxon>
        <taxon>Nitrobacteraceae</taxon>
        <taxon>Bradyrhizobium</taxon>
    </lineage>
</organism>
<feature type="domain" description="Insertion element IS402-like" evidence="2">
    <location>
        <begin position="23"/>
        <end position="94"/>
    </location>
</feature>
<dbReference type="GO" id="GO:0003677">
    <property type="term" value="F:DNA binding"/>
    <property type="evidence" value="ECO:0007669"/>
    <property type="project" value="InterPro"/>
</dbReference>
<evidence type="ECO:0000313" key="3">
    <source>
        <dbReference type="EMBL" id="MVT63950.1"/>
    </source>
</evidence>
<dbReference type="InterPro" id="IPR002559">
    <property type="entry name" value="Transposase_11"/>
</dbReference>